<dbReference type="PANTHER" id="PTHR36839">
    <property type="entry name" value="METALLO-BETA-LACTAMASE FAMILY PROTEIN (AFU_ORTHOLOGUE AFUA_5G12770)"/>
    <property type="match status" value="1"/>
</dbReference>
<dbReference type="InterPro" id="IPR036866">
    <property type="entry name" value="RibonucZ/Hydroxyglut_hydro"/>
</dbReference>
<dbReference type="AlphaFoldDB" id="A0A9Q8ZB68"/>
<dbReference type="SUPFAM" id="SSF56281">
    <property type="entry name" value="Metallo-hydrolase/oxidoreductase"/>
    <property type="match status" value="1"/>
</dbReference>
<keyword evidence="2" id="KW-1185">Reference proteome</keyword>
<accession>A0A9Q8ZB68</accession>
<dbReference type="Gene3D" id="3.60.15.10">
    <property type="entry name" value="Ribonuclease Z/Hydroxyacylglutathione hydrolase-like"/>
    <property type="match status" value="1"/>
</dbReference>
<organism evidence="1 2">
    <name type="scientific">Curvularia clavata</name>
    <dbReference type="NCBI Taxonomy" id="95742"/>
    <lineage>
        <taxon>Eukaryota</taxon>
        <taxon>Fungi</taxon>
        <taxon>Dikarya</taxon>
        <taxon>Ascomycota</taxon>
        <taxon>Pezizomycotina</taxon>
        <taxon>Dothideomycetes</taxon>
        <taxon>Pleosporomycetidae</taxon>
        <taxon>Pleosporales</taxon>
        <taxon>Pleosporineae</taxon>
        <taxon>Pleosporaceae</taxon>
        <taxon>Curvularia</taxon>
    </lineage>
</organism>
<protein>
    <recommendedName>
        <fullName evidence="3">Metallo-beta-lactamase domain-containing protein</fullName>
    </recommendedName>
</protein>
<name>A0A9Q8ZB68_CURCL</name>
<gene>
    <name evidence="1" type="ORF">yc1106_04407</name>
</gene>
<dbReference type="PANTHER" id="PTHR36839:SF1">
    <property type="entry name" value="METALLO-BETA-LACTAMASE FAMILY PROTEIN (AFU_ORTHOLOGUE AFUA_5G12770)"/>
    <property type="match status" value="1"/>
</dbReference>
<dbReference type="EMBL" id="CP089276">
    <property type="protein sequence ID" value="USP77133.1"/>
    <property type="molecule type" value="Genomic_DNA"/>
</dbReference>
<sequence>MKFSPNDLAICETCGTQYDVPLSQHPETCRICDDPRQYVPATGQTWTSLSHVQSIQKNVFETDKKDPRIHYISTRALTPSELPPGLSDSSTTRKQLGIGQRAILLQTAHGNVLWDCIALLTPETIEFVESKGGLKAIVISHPHFYTTHLEWASVFKCPVYVCADDAEWLNREDKEGVRKLVQGATPIEEVGGDVTMVQCGGHFEGSSVAVWEGKMFIADTFMSVPSGFSNAYRVPDTTSYSFMWAYPNMIPLPPTAIHRIWKAIKPFEFDSTYGGFAGQNLSRPDLKAQVLQSMKLFLRRSGHENAAIFEESL</sequence>
<reference evidence="1" key="1">
    <citation type="submission" date="2021-12" db="EMBL/GenBank/DDBJ databases">
        <title>Curvularia clavata genome.</title>
        <authorList>
            <person name="Cao Y."/>
        </authorList>
    </citation>
    <scope>NUCLEOTIDE SEQUENCE</scope>
    <source>
        <strain evidence="1">Yc1106</strain>
    </source>
</reference>
<evidence type="ECO:0000313" key="1">
    <source>
        <dbReference type="EMBL" id="USP77133.1"/>
    </source>
</evidence>
<dbReference type="Proteomes" id="UP001056012">
    <property type="component" value="Chromosome 3"/>
</dbReference>
<dbReference type="OrthoDB" id="17458at2759"/>
<evidence type="ECO:0000313" key="2">
    <source>
        <dbReference type="Proteomes" id="UP001056012"/>
    </source>
</evidence>
<dbReference type="VEuPathDB" id="FungiDB:yc1106_04407"/>
<evidence type="ECO:0008006" key="3">
    <source>
        <dbReference type="Google" id="ProtNLM"/>
    </source>
</evidence>
<proteinExistence type="predicted"/>